<keyword evidence="1" id="KW-0812">Transmembrane</keyword>
<accession>A0ABV2N4K6</accession>
<keyword evidence="1" id="KW-1133">Transmembrane helix</keyword>
<comment type="caution">
    <text evidence="2">The sequence shown here is derived from an EMBL/GenBank/DDBJ whole genome shotgun (WGS) entry which is preliminary data.</text>
</comment>
<feature type="transmembrane region" description="Helical" evidence="1">
    <location>
        <begin position="31"/>
        <end position="56"/>
    </location>
</feature>
<dbReference type="Proteomes" id="UP001549076">
    <property type="component" value="Unassembled WGS sequence"/>
</dbReference>
<sequence length="94" mass="9811">MEGVLIGFLSPQTAAFYAVALVSLMLEAPGFINGLSVVAIATIITIGWHAVVAALFSHPIVRAAALWHYRAICRTAGIALCFMALLSALPTVSA</sequence>
<feature type="transmembrane region" description="Helical" evidence="1">
    <location>
        <begin position="68"/>
        <end position="89"/>
    </location>
</feature>
<reference evidence="2 3" key="1">
    <citation type="submission" date="2024-06" db="EMBL/GenBank/DDBJ databases">
        <title>Genomic Encyclopedia of Type Strains, Phase IV (KMG-IV): sequencing the most valuable type-strain genomes for metagenomic binning, comparative biology and taxonomic classification.</title>
        <authorList>
            <person name="Goeker M."/>
        </authorList>
    </citation>
    <scope>NUCLEOTIDE SEQUENCE [LARGE SCALE GENOMIC DNA]</scope>
    <source>
        <strain evidence="2 3">DSM 27865</strain>
    </source>
</reference>
<keyword evidence="3" id="KW-1185">Reference proteome</keyword>
<organism evidence="2 3">
    <name type="scientific">Aquamicrobium terrae</name>
    <dbReference type="NCBI Taxonomy" id="1324945"/>
    <lineage>
        <taxon>Bacteria</taxon>
        <taxon>Pseudomonadati</taxon>
        <taxon>Pseudomonadota</taxon>
        <taxon>Alphaproteobacteria</taxon>
        <taxon>Hyphomicrobiales</taxon>
        <taxon>Phyllobacteriaceae</taxon>
        <taxon>Aquamicrobium</taxon>
    </lineage>
</organism>
<name>A0ABV2N4K6_9HYPH</name>
<keyword evidence="1" id="KW-0472">Membrane</keyword>
<proteinExistence type="predicted"/>
<dbReference type="EMBL" id="JBEPML010000014">
    <property type="protein sequence ID" value="MET3793497.1"/>
    <property type="molecule type" value="Genomic_DNA"/>
</dbReference>
<gene>
    <name evidence="2" type="ORF">ABID37_003725</name>
</gene>
<protein>
    <submittedName>
        <fullName evidence="2">Threonine/homoserine/homoserine lactone efflux protein</fullName>
    </submittedName>
</protein>
<evidence type="ECO:0000256" key="1">
    <source>
        <dbReference type="SAM" id="Phobius"/>
    </source>
</evidence>
<evidence type="ECO:0000313" key="3">
    <source>
        <dbReference type="Proteomes" id="UP001549076"/>
    </source>
</evidence>
<evidence type="ECO:0000313" key="2">
    <source>
        <dbReference type="EMBL" id="MET3793497.1"/>
    </source>
</evidence>